<dbReference type="GO" id="GO:0006355">
    <property type="term" value="P:regulation of DNA-templated transcription"/>
    <property type="evidence" value="ECO:0007669"/>
    <property type="project" value="InterPro"/>
</dbReference>
<proteinExistence type="predicted"/>
<evidence type="ECO:0000313" key="1">
    <source>
        <dbReference type="EMBL" id="OOS01130.1"/>
    </source>
</evidence>
<dbReference type="Proteomes" id="UP000190023">
    <property type="component" value="Unassembled WGS sequence"/>
</dbReference>
<sequence>MQIKPIRTEQDYQQALQAVEPLFDREDELTQSELDFFDVMITLIENYESKHYPVELPDPIQAIKFRMEQDELTVKDLEPIIGKANRVYEVLNRTRPLSLNMIRNVNKHLGIGADVLIQAI</sequence>
<name>A0A1T0AVM5_9PAST</name>
<keyword evidence="2" id="KW-1185">Reference proteome</keyword>
<accession>A0A1T0AVM5</accession>
<dbReference type="EMBL" id="MUYB01000049">
    <property type="protein sequence ID" value="OOS01130.1"/>
    <property type="molecule type" value="Genomic_DNA"/>
</dbReference>
<evidence type="ECO:0000313" key="2">
    <source>
        <dbReference type="Proteomes" id="UP000190023"/>
    </source>
</evidence>
<organism evidence="1 2">
    <name type="scientific">[Haemophilus] felis</name>
    <dbReference type="NCBI Taxonomy" id="123822"/>
    <lineage>
        <taxon>Bacteria</taxon>
        <taxon>Pseudomonadati</taxon>
        <taxon>Pseudomonadota</taxon>
        <taxon>Gammaproteobacteria</taxon>
        <taxon>Pasteurellales</taxon>
        <taxon>Pasteurellaceae</taxon>
    </lineage>
</organism>
<dbReference type="AlphaFoldDB" id="A0A1T0AVM5"/>
<dbReference type="OrthoDB" id="9796786at2"/>
<gene>
    <name evidence="1" type="ORF">B0188_10100</name>
</gene>
<dbReference type="PANTHER" id="PTHR40455">
    <property type="entry name" value="ANTITOXIN HIGA"/>
    <property type="match status" value="1"/>
</dbReference>
<dbReference type="PANTHER" id="PTHR40455:SF1">
    <property type="entry name" value="ANTITOXIN HIGA"/>
    <property type="match status" value="1"/>
</dbReference>
<dbReference type="InterPro" id="IPR039060">
    <property type="entry name" value="Antitox_HigA"/>
</dbReference>
<dbReference type="GO" id="GO:0001046">
    <property type="term" value="F:core promoter sequence-specific DNA binding"/>
    <property type="evidence" value="ECO:0007669"/>
    <property type="project" value="TreeGrafter"/>
</dbReference>
<comment type="caution">
    <text evidence="1">The sequence shown here is derived from an EMBL/GenBank/DDBJ whole genome shotgun (WGS) entry which is preliminary data.</text>
</comment>
<reference evidence="1 2" key="1">
    <citation type="submission" date="2017-02" db="EMBL/GenBank/DDBJ databases">
        <title>Draft genome sequence of Haemophilus felis CCUG 31170 type strain.</title>
        <authorList>
            <person name="Engstrom-Jakobsson H."/>
            <person name="Salva-Serra F."/>
            <person name="Thorell K."/>
            <person name="Gonzales-Siles L."/>
            <person name="Karlsson R."/>
            <person name="Boulund F."/>
            <person name="Engstrand L."/>
            <person name="Kristiansson E."/>
            <person name="Moore E."/>
        </authorList>
    </citation>
    <scope>NUCLEOTIDE SEQUENCE [LARGE SCALE GENOMIC DNA]</scope>
    <source>
        <strain evidence="1 2">CCUG 31170</strain>
    </source>
</reference>
<protein>
    <submittedName>
        <fullName evidence="1">Transcriptional regulator</fullName>
    </submittedName>
</protein>
<dbReference type="STRING" id="123822.B0188_10100"/>